<dbReference type="NCBIfam" id="NF006477">
    <property type="entry name" value="PRK08881.1"/>
    <property type="match status" value="1"/>
</dbReference>
<dbReference type="InterPro" id="IPR023036">
    <property type="entry name" value="Ribosomal_uS14_bac/plastid"/>
</dbReference>
<name>A0ABX1MZ39_9RHOO</name>
<evidence type="ECO:0000313" key="9">
    <source>
        <dbReference type="Proteomes" id="UP000601990"/>
    </source>
</evidence>
<dbReference type="HAMAP" id="MF_00537">
    <property type="entry name" value="Ribosomal_uS14_1"/>
    <property type="match status" value="1"/>
</dbReference>
<protein>
    <recommendedName>
        <fullName evidence="5 7">Small ribosomal subunit protein uS14</fullName>
    </recommendedName>
</protein>
<gene>
    <name evidence="7 8" type="primary">rpsN</name>
    <name evidence="8" type="ORF">GO608_00500</name>
</gene>
<keyword evidence="4 7" id="KW-0687">Ribonucleoprotein</keyword>
<accession>A0ABX1MZ39</accession>
<dbReference type="GO" id="GO:0005840">
    <property type="term" value="C:ribosome"/>
    <property type="evidence" value="ECO:0007669"/>
    <property type="project" value="UniProtKB-KW"/>
</dbReference>
<comment type="subunit">
    <text evidence="6 7">Part of the 30S ribosomal subunit. Contacts proteins S3 and S10.</text>
</comment>
<keyword evidence="7" id="KW-0699">rRNA-binding</keyword>
<proteinExistence type="inferred from homology"/>
<dbReference type="Gene3D" id="1.10.287.1480">
    <property type="match status" value="1"/>
</dbReference>
<evidence type="ECO:0000313" key="8">
    <source>
        <dbReference type="EMBL" id="NMF91813.1"/>
    </source>
</evidence>
<dbReference type="InterPro" id="IPR018271">
    <property type="entry name" value="Ribosomal_uS14_CS"/>
</dbReference>
<dbReference type="Proteomes" id="UP000601990">
    <property type="component" value="Unassembled WGS sequence"/>
</dbReference>
<comment type="function">
    <text evidence="1 7">Binds 16S rRNA, required for the assembly of 30S particles and may also be responsible for determining the conformation of the 16S rRNA at the A site.</text>
</comment>
<evidence type="ECO:0000256" key="4">
    <source>
        <dbReference type="ARBA" id="ARBA00023274"/>
    </source>
</evidence>
<evidence type="ECO:0000256" key="6">
    <source>
        <dbReference type="ARBA" id="ARBA00047110"/>
    </source>
</evidence>
<dbReference type="PANTHER" id="PTHR19836:SF19">
    <property type="entry name" value="SMALL RIBOSOMAL SUBUNIT PROTEIN US14M"/>
    <property type="match status" value="1"/>
</dbReference>
<keyword evidence="9" id="KW-1185">Reference proteome</keyword>
<sequence>MAKLSLINREEKRRKTVEKFAAKRTALIAQINDFKLPEEERMAARLKLQQLPRNASPVRKRNRCALTGRPRGVFRKFGLSRNKLRDLAFRGEVPGMTKASW</sequence>
<dbReference type="RefSeq" id="WP_169197163.1">
    <property type="nucleotide sequence ID" value="NZ_WTVH02000008.1"/>
</dbReference>
<reference evidence="8" key="1">
    <citation type="submission" date="2019-12" db="EMBL/GenBank/DDBJ databases">
        <title>Comparative genomics gives insights into the taxonomy of the Azoarcus-Aromatoleum group and reveals separate origins of nif in the plant-associated Azoarcus and non-plant-associated Aromatoleum sub-groups.</title>
        <authorList>
            <person name="Lafos M."/>
            <person name="Maluk M."/>
            <person name="Batista M."/>
            <person name="Junghare M."/>
            <person name="Carmona M."/>
            <person name="Faoro H."/>
            <person name="Cruz L.M."/>
            <person name="Battistoni F."/>
            <person name="De Souza E."/>
            <person name="Pedrosa F."/>
            <person name="Chen W.-M."/>
            <person name="Poole P.S."/>
            <person name="Dixon R.A."/>
            <person name="James E.K."/>
        </authorList>
    </citation>
    <scope>NUCLEOTIDE SEQUENCE</scope>
    <source>
        <strain evidence="8">U120</strain>
    </source>
</reference>
<dbReference type="PROSITE" id="PS00527">
    <property type="entry name" value="RIBOSOMAL_S14"/>
    <property type="match status" value="1"/>
</dbReference>
<evidence type="ECO:0000256" key="7">
    <source>
        <dbReference type="HAMAP-Rule" id="MF_00537"/>
    </source>
</evidence>
<dbReference type="SUPFAM" id="SSF57716">
    <property type="entry name" value="Glucocorticoid receptor-like (DNA-binding domain)"/>
    <property type="match status" value="1"/>
</dbReference>
<dbReference type="PANTHER" id="PTHR19836">
    <property type="entry name" value="30S RIBOSOMAL PROTEIN S14"/>
    <property type="match status" value="1"/>
</dbReference>
<comment type="caution">
    <text evidence="8">The sequence shown here is derived from an EMBL/GenBank/DDBJ whole genome shotgun (WGS) entry which is preliminary data.</text>
</comment>
<evidence type="ECO:0000256" key="3">
    <source>
        <dbReference type="ARBA" id="ARBA00022980"/>
    </source>
</evidence>
<keyword evidence="7" id="KW-0694">RNA-binding</keyword>
<dbReference type="EMBL" id="WTVH01000001">
    <property type="protein sequence ID" value="NMF91813.1"/>
    <property type="molecule type" value="Genomic_DNA"/>
</dbReference>
<keyword evidence="3 7" id="KW-0689">Ribosomal protein</keyword>
<comment type="similarity">
    <text evidence="2 7">Belongs to the universal ribosomal protein uS14 family.</text>
</comment>
<evidence type="ECO:0000256" key="1">
    <source>
        <dbReference type="ARBA" id="ARBA00003686"/>
    </source>
</evidence>
<dbReference type="Pfam" id="PF00253">
    <property type="entry name" value="Ribosomal_S14"/>
    <property type="match status" value="1"/>
</dbReference>
<dbReference type="InterPro" id="IPR001209">
    <property type="entry name" value="Ribosomal_uS14"/>
</dbReference>
<evidence type="ECO:0000256" key="5">
    <source>
        <dbReference type="ARBA" id="ARBA00035167"/>
    </source>
</evidence>
<organism evidence="8 9">
    <name type="scientific">Aromatoleum buckelii</name>
    <dbReference type="NCBI Taxonomy" id="200254"/>
    <lineage>
        <taxon>Bacteria</taxon>
        <taxon>Pseudomonadati</taxon>
        <taxon>Pseudomonadota</taxon>
        <taxon>Betaproteobacteria</taxon>
        <taxon>Rhodocyclales</taxon>
        <taxon>Rhodocyclaceae</taxon>
        <taxon>Aromatoleum</taxon>
    </lineage>
</organism>
<evidence type="ECO:0000256" key="2">
    <source>
        <dbReference type="ARBA" id="ARBA00009083"/>
    </source>
</evidence>